<evidence type="ECO:0000313" key="4">
    <source>
        <dbReference type="Proteomes" id="UP000053617"/>
    </source>
</evidence>
<dbReference type="CDD" id="cd03062">
    <property type="entry name" value="TRX_Fd_Sucrase"/>
    <property type="match status" value="1"/>
</dbReference>
<accession>A0A0D2J0Q3</accession>
<dbReference type="Pfam" id="PF06999">
    <property type="entry name" value="Suc_Fer-like"/>
    <property type="match status" value="1"/>
</dbReference>
<dbReference type="AlphaFoldDB" id="A0A0D2J0Q3"/>
<organism evidence="3 4">
    <name type="scientific">Rhinocladiella mackenziei CBS 650.93</name>
    <dbReference type="NCBI Taxonomy" id="1442369"/>
    <lineage>
        <taxon>Eukaryota</taxon>
        <taxon>Fungi</taxon>
        <taxon>Dikarya</taxon>
        <taxon>Ascomycota</taxon>
        <taxon>Pezizomycotina</taxon>
        <taxon>Eurotiomycetes</taxon>
        <taxon>Chaetothyriomycetidae</taxon>
        <taxon>Chaetothyriales</taxon>
        <taxon>Herpotrichiellaceae</taxon>
        <taxon>Rhinocladiella</taxon>
    </lineage>
</organism>
<dbReference type="OrthoDB" id="10253744at2759"/>
<sequence length="332" mass="36868">MPSGLDIDHTRTLNGTMSAHAKHLIISTGRSDWTSRIEDEKDTAGWGKFTADIKALLGRHGEFHDPFNNILISLSSFTPRDTRQPDVNVPAQPEVDAVLFPSFQHFRKLKVDAASDSLKKFIRYALLPNPENLNSMYNDLPESEKRAKTRDPAAGKFISRADVCAPTILICSHGQRDSRCGILGPLLHKEFTQYIEEHYPRLQPQTHIFANELLSGHDAEEPRSELRSTSLSSSTNGEGALNINIGMISHIGGHKWAGNVILYIPPDFTRPASTYSSVSPPVPHPLAGKGVWYGRVEPRHIQGIVEQTLLRGKVIQELFRGATSQTDGILKR</sequence>
<dbReference type="RefSeq" id="XP_013276402.1">
    <property type="nucleotide sequence ID" value="XM_013420948.1"/>
</dbReference>
<dbReference type="PANTHER" id="PTHR31902">
    <property type="entry name" value="ACTIN PATCHES DISTAL PROTEIN 1"/>
    <property type="match status" value="1"/>
</dbReference>
<protein>
    <recommendedName>
        <fullName evidence="2">Altered inheritance of mitochondria protein 32</fullName>
    </recommendedName>
</protein>
<dbReference type="STRING" id="1442369.A0A0D2J0Q3"/>
<proteinExistence type="inferred from homology"/>
<dbReference type="SUPFAM" id="SSF52833">
    <property type="entry name" value="Thioredoxin-like"/>
    <property type="match status" value="1"/>
</dbReference>
<dbReference type="GeneID" id="25288416"/>
<dbReference type="HOGENOM" id="CLU_044499_0_0_1"/>
<dbReference type="InterPro" id="IPR036249">
    <property type="entry name" value="Thioredoxin-like_sf"/>
</dbReference>
<evidence type="ECO:0000313" key="3">
    <source>
        <dbReference type="EMBL" id="KIX09266.1"/>
    </source>
</evidence>
<dbReference type="EMBL" id="KN847475">
    <property type="protein sequence ID" value="KIX09266.1"/>
    <property type="molecule type" value="Genomic_DNA"/>
</dbReference>
<reference evidence="3 4" key="1">
    <citation type="submission" date="2015-01" db="EMBL/GenBank/DDBJ databases">
        <title>The Genome Sequence of Rhinocladiella mackenzie CBS 650.93.</title>
        <authorList>
            <consortium name="The Broad Institute Genomics Platform"/>
            <person name="Cuomo C."/>
            <person name="de Hoog S."/>
            <person name="Gorbushina A."/>
            <person name="Stielow B."/>
            <person name="Teixiera M."/>
            <person name="Abouelleil A."/>
            <person name="Chapman S.B."/>
            <person name="Priest M."/>
            <person name="Young S.K."/>
            <person name="Wortman J."/>
            <person name="Nusbaum C."/>
            <person name="Birren B."/>
        </authorList>
    </citation>
    <scope>NUCLEOTIDE SEQUENCE [LARGE SCALE GENOMIC DNA]</scope>
    <source>
        <strain evidence="3 4">CBS 650.93</strain>
    </source>
</reference>
<dbReference type="InterPro" id="IPR009737">
    <property type="entry name" value="Aim32/Apd1-like"/>
</dbReference>
<gene>
    <name evidence="3" type="ORF">Z518_00345</name>
</gene>
<keyword evidence="4" id="KW-1185">Reference proteome</keyword>
<dbReference type="PANTHER" id="PTHR31902:SF7">
    <property type="entry name" value="ALTERED INHERITANCE OF MITOCHONDRIA PROTEIN 32"/>
    <property type="match status" value="1"/>
</dbReference>
<dbReference type="Gene3D" id="3.40.30.10">
    <property type="entry name" value="Glutaredoxin"/>
    <property type="match status" value="1"/>
</dbReference>
<dbReference type="VEuPathDB" id="FungiDB:Z518_00345"/>
<evidence type="ECO:0000256" key="1">
    <source>
        <dbReference type="ARBA" id="ARBA00038208"/>
    </source>
</evidence>
<evidence type="ECO:0000256" key="2">
    <source>
        <dbReference type="ARBA" id="ARBA00040895"/>
    </source>
</evidence>
<comment type="similarity">
    <text evidence="1">Belongs to the AIM32 family.</text>
</comment>
<name>A0A0D2J0Q3_9EURO</name>
<dbReference type="Proteomes" id="UP000053617">
    <property type="component" value="Unassembled WGS sequence"/>
</dbReference>